<dbReference type="Proteomes" id="UP000297245">
    <property type="component" value="Unassembled WGS sequence"/>
</dbReference>
<dbReference type="AlphaFoldDB" id="A0A4V4HI69"/>
<evidence type="ECO:0000313" key="3">
    <source>
        <dbReference type="Proteomes" id="UP000297245"/>
    </source>
</evidence>
<organism evidence="2 3">
    <name type="scientific">Dendrothele bispora (strain CBS 962.96)</name>
    <dbReference type="NCBI Taxonomy" id="1314807"/>
    <lineage>
        <taxon>Eukaryota</taxon>
        <taxon>Fungi</taxon>
        <taxon>Dikarya</taxon>
        <taxon>Basidiomycota</taxon>
        <taxon>Agaricomycotina</taxon>
        <taxon>Agaricomycetes</taxon>
        <taxon>Agaricomycetidae</taxon>
        <taxon>Agaricales</taxon>
        <taxon>Agaricales incertae sedis</taxon>
        <taxon>Dendrothele</taxon>
    </lineage>
</organism>
<gene>
    <name evidence="2" type="ORF">K435DRAFT_773893</name>
</gene>
<reference evidence="2 3" key="1">
    <citation type="journal article" date="2019" name="Nat. Ecol. Evol.">
        <title>Megaphylogeny resolves global patterns of mushroom evolution.</title>
        <authorList>
            <person name="Varga T."/>
            <person name="Krizsan K."/>
            <person name="Foldi C."/>
            <person name="Dima B."/>
            <person name="Sanchez-Garcia M."/>
            <person name="Sanchez-Ramirez S."/>
            <person name="Szollosi G.J."/>
            <person name="Szarkandi J.G."/>
            <person name="Papp V."/>
            <person name="Albert L."/>
            <person name="Andreopoulos W."/>
            <person name="Angelini C."/>
            <person name="Antonin V."/>
            <person name="Barry K.W."/>
            <person name="Bougher N.L."/>
            <person name="Buchanan P."/>
            <person name="Buyck B."/>
            <person name="Bense V."/>
            <person name="Catcheside P."/>
            <person name="Chovatia M."/>
            <person name="Cooper J."/>
            <person name="Damon W."/>
            <person name="Desjardin D."/>
            <person name="Finy P."/>
            <person name="Geml J."/>
            <person name="Haridas S."/>
            <person name="Hughes K."/>
            <person name="Justo A."/>
            <person name="Karasinski D."/>
            <person name="Kautmanova I."/>
            <person name="Kiss B."/>
            <person name="Kocsube S."/>
            <person name="Kotiranta H."/>
            <person name="LaButti K.M."/>
            <person name="Lechner B.E."/>
            <person name="Liimatainen K."/>
            <person name="Lipzen A."/>
            <person name="Lukacs Z."/>
            <person name="Mihaltcheva S."/>
            <person name="Morgado L.N."/>
            <person name="Niskanen T."/>
            <person name="Noordeloos M.E."/>
            <person name="Ohm R.A."/>
            <person name="Ortiz-Santana B."/>
            <person name="Ovrebo C."/>
            <person name="Racz N."/>
            <person name="Riley R."/>
            <person name="Savchenko A."/>
            <person name="Shiryaev A."/>
            <person name="Soop K."/>
            <person name="Spirin V."/>
            <person name="Szebenyi C."/>
            <person name="Tomsovsky M."/>
            <person name="Tulloss R.E."/>
            <person name="Uehling J."/>
            <person name="Grigoriev I.V."/>
            <person name="Vagvolgyi C."/>
            <person name="Papp T."/>
            <person name="Martin F.M."/>
            <person name="Miettinen O."/>
            <person name="Hibbett D.S."/>
            <person name="Nagy L.G."/>
        </authorList>
    </citation>
    <scope>NUCLEOTIDE SEQUENCE [LARGE SCALE GENOMIC DNA]</scope>
    <source>
        <strain evidence="2 3">CBS 962.96</strain>
    </source>
</reference>
<evidence type="ECO:0000313" key="2">
    <source>
        <dbReference type="EMBL" id="THV05486.1"/>
    </source>
</evidence>
<evidence type="ECO:0000256" key="1">
    <source>
        <dbReference type="SAM" id="MobiDB-lite"/>
    </source>
</evidence>
<proteinExistence type="predicted"/>
<feature type="non-terminal residue" evidence="2">
    <location>
        <position position="140"/>
    </location>
</feature>
<feature type="region of interest" description="Disordered" evidence="1">
    <location>
        <begin position="1"/>
        <end position="140"/>
    </location>
</feature>
<accession>A0A4V4HI69</accession>
<protein>
    <submittedName>
        <fullName evidence="2">Uncharacterized protein</fullName>
    </submittedName>
</protein>
<keyword evidence="3" id="KW-1185">Reference proteome</keyword>
<sequence length="140" mass="14818">MAKAKKAKQKPAEQDLPQEILQQQATPHPATPLAVLPEQQLPPEPQLSPEPQQSTDSKTDVYEAGEDDGMMHMGTGATTNGRGTQQSAAWSTAATGGWSSGPTPAPATATPVRQQAQHPKQAEMTRSALNQQKTSKTNPA</sequence>
<feature type="compositionally biased region" description="Low complexity" evidence="1">
    <location>
        <begin position="83"/>
        <end position="111"/>
    </location>
</feature>
<name>A0A4V4HI69_DENBC</name>
<dbReference type="EMBL" id="ML179049">
    <property type="protein sequence ID" value="THV05486.1"/>
    <property type="molecule type" value="Genomic_DNA"/>
</dbReference>
<feature type="compositionally biased region" description="Polar residues" evidence="1">
    <location>
        <begin position="127"/>
        <end position="140"/>
    </location>
</feature>